<dbReference type="AlphaFoldDB" id="A0AAV4QLJ1"/>
<protein>
    <submittedName>
        <fullName evidence="1">Uncharacterized protein</fullName>
    </submittedName>
</protein>
<proteinExistence type="predicted"/>
<gene>
    <name evidence="1" type="ORF">CEXT_267431</name>
</gene>
<organism evidence="1 2">
    <name type="scientific">Caerostris extrusa</name>
    <name type="common">Bark spider</name>
    <name type="synonym">Caerostris bankana</name>
    <dbReference type="NCBI Taxonomy" id="172846"/>
    <lineage>
        <taxon>Eukaryota</taxon>
        <taxon>Metazoa</taxon>
        <taxon>Ecdysozoa</taxon>
        <taxon>Arthropoda</taxon>
        <taxon>Chelicerata</taxon>
        <taxon>Arachnida</taxon>
        <taxon>Araneae</taxon>
        <taxon>Araneomorphae</taxon>
        <taxon>Entelegynae</taxon>
        <taxon>Araneoidea</taxon>
        <taxon>Araneidae</taxon>
        <taxon>Caerostris</taxon>
    </lineage>
</organism>
<evidence type="ECO:0000313" key="1">
    <source>
        <dbReference type="EMBL" id="GIY10045.1"/>
    </source>
</evidence>
<evidence type="ECO:0000313" key="2">
    <source>
        <dbReference type="Proteomes" id="UP001054945"/>
    </source>
</evidence>
<comment type="caution">
    <text evidence="1">The sequence shown here is derived from an EMBL/GenBank/DDBJ whole genome shotgun (WGS) entry which is preliminary data.</text>
</comment>
<sequence>MAADINTSKDVWSPDLSNEVAIPEDMKESIICVAWSSFNIVKLNFLIVTLQMLKYEYIAVFQNRVSKQKNRLQPMEALPSD</sequence>
<dbReference type="EMBL" id="BPLR01006462">
    <property type="protein sequence ID" value="GIY10045.1"/>
    <property type="molecule type" value="Genomic_DNA"/>
</dbReference>
<keyword evidence="2" id="KW-1185">Reference proteome</keyword>
<accession>A0AAV4QLJ1</accession>
<name>A0AAV4QLJ1_CAEEX</name>
<reference evidence="1 2" key="1">
    <citation type="submission" date="2021-06" db="EMBL/GenBank/DDBJ databases">
        <title>Caerostris extrusa draft genome.</title>
        <authorList>
            <person name="Kono N."/>
            <person name="Arakawa K."/>
        </authorList>
    </citation>
    <scope>NUCLEOTIDE SEQUENCE [LARGE SCALE GENOMIC DNA]</scope>
</reference>
<dbReference type="Proteomes" id="UP001054945">
    <property type="component" value="Unassembled WGS sequence"/>
</dbReference>